<proteinExistence type="predicted"/>
<dbReference type="EMBL" id="JACHMP010000001">
    <property type="protein sequence ID" value="MBB5820834.1"/>
    <property type="molecule type" value="Genomic_DNA"/>
</dbReference>
<dbReference type="Proteomes" id="UP000540685">
    <property type="component" value="Unassembled WGS sequence"/>
</dbReference>
<evidence type="ECO:0008006" key="4">
    <source>
        <dbReference type="Google" id="ProtNLM"/>
    </source>
</evidence>
<organism evidence="2 3">
    <name type="scientific">Streptosporangium becharense</name>
    <dbReference type="NCBI Taxonomy" id="1816182"/>
    <lineage>
        <taxon>Bacteria</taxon>
        <taxon>Bacillati</taxon>
        <taxon>Actinomycetota</taxon>
        <taxon>Actinomycetes</taxon>
        <taxon>Streptosporangiales</taxon>
        <taxon>Streptosporangiaceae</taxon>
        <taxon>Streptosporangium</taxon>
    </lineage>
</organism>
<comment type="caution">
    <text evidence="2">The sequence shown here is derived from an EMBL/GenBank/DDBJ whole genome shotgun (WGS) entry which is preliminary data.</text>
</comment>
<sequence length="112" mass="12683">MDAAPTPDDDAGSGEGAGRGAGDGRDPVSRELTDAERELLAFERRWWRYPGAKEQAIRETFGISATRYYQLLGEVIDLPGALAHDPMLVKRLRRLREMRRRARAARRTGFRQ</sequence>
<feature type="compositionally biased region" description="Basic and acidic residues" evidence="1">
    <location>
        <begin position="22"/>
        <end position="32"/>
    </location>
</feature>
<keyword evidence="3" id="KW-1185">Reference proteome</keyword>
<reference evidence="2 3" key="1">
    <citation type="submission" date="2020-08" db="EMBL/GenBank/DDBJ databases">
        <title>Sequencing the genomes of 1000 actinobacteria strains.</title>
        <authorList>
            <person name="Klenk H.-P."/>
        </authorList>
    </citation>
    <scope>NUCLEOTIDE SEQUENCE [LARGE SCALE GENOMIC DNA]</scope>
    <source>
        <strain evidence="2 3">DSM 46887</strain>
    </source>
</reference>
<accession>A0A7W9IHG1</accession>
<dbReference type="Pfam" id="PF11662">
    <property type="entry name" value="DUF3263"/>
    <property type="match status" value="1"/>
</dbReference>
<dbReference type="InterPro" id="IPR021678">
    <property type="entry name" value="DUF3263"/>
</dbReference>
<dbReference type="AlphaFoldDB" id="A0A7W9IHG1"/>
<evidence type="ECO:0000313" key="3">
    <source>
        <dbReference type="Proteomes" id="UP000540685"/>
    </source>
</evidence>
<evidence type="ECO:0000256" key="1">
    <source>
        <dbReference type="SAM" id="MobiDB-lite"/>
    </source>
</evidence>
<evidence type="ECO:0000313" key="2">
    <source>
        <dbReference type="EMBL" id="MBB5820834.1"/>
    </source>
</evidence>
<dbReference type="RefSeq" id="WP_184547338.1">
    <property type="nucleotide sequence ID" value="NZ_JACHMP010000001.1"/>
</dbReference>
<gene>
    <name evidence="2" type="ORF">F4562_003896</name>
</gene>
<feature type="region of interest" description="Disordered" evidence="1">
    <location>
        <begin position="1"/>
        <end position="32"/>
    </location>
</feature>
<protein>
    <recommendedName>
        <fullName evidence="4">DUF3263 domain-containing protein</fullName>
    </recommendedName>
</protein>
<name>A0A7W9IHG1_9ACTN</name>